<evidence type="ECO:0000313" key="11">
    <source>
        <dbReference type="EMBL" id="EFR01385.1"/>
    </source>
</evidence>
<keyword evidence="5" id="KW-0687">Ribonucleoprotein</keyword>
<evidence type="ECO:0000256" key="4">
    <source>
        <dbReference type="ARBA" id="ARBA00023128"/>
    </source>
</evidence>
<dbReference type="Gene3D" id="1.10.1520.10">
    <property type="entry name" value="Ribonuclease III domain"/>
    <property type="match status" value="1"/>
</dbReference>
<dbReference type="SUPFAM" id="SSF69065">
    <property type="entry name" value="RNase III domain-like"/>
    <property type="match status" value="1"/>
</dbReference>
<proteinExistence type="inferred from homology"/>
<dbReference type="HOGENOM" id="CLU_034765_3_0_1"/>
<dbReference type="GO" id="GO:0003725">
    <property type="term" value="F:double-stranded RNA binding"/>
    <property type="evidence" value="ECO:0007669"/>
    <property type="project" value="InterPro"/>
</dbReference>
<dbReference type="InParanoid" id="E4UST6"/>
<dbReference type="PROSITE" id="PS50137">
    <property type="entry name" value="DS_RBD"/>
    <property type="match status" value="1"/>
</dbReference>
<dbReference type="RefSeq" id="XP_003174215.1">
    <property type="nucleotide sequence ID" value="XM_003174167.1"/>
</dbReference>
<keyword evidence="4" id="KW-0496">Mitochondrion</keyword>
<dbReference type="InterPro" id="IPR044444">
    <property type="entry name" value="Ribosomal_mL44_DSRM_metazoa"/>
</dbReference>
<dbReference type="FunFam" id="3.30.160.20:FF:000043">
    <property type="entry name" value="60S ribosomal protein L3"/>
    <property type="match status" value="1"/>
</dbReference>
<keyword evidence="3 11" id="KW-0689">Ribosomal protein</keyword>
<dbReference type="SUPFAM" id="SSF54768">
    <property type="entry name" value="dsRNA-binding domain-like"/>
    <property type="match status" value="1"/>
</dbReference>
<evidence type="ECO:0000313" key="12">
    <source>
        <dbReference type="Proteomes" id="UP000002669"/>
    </source>
</evidence>
<dbReference type="CDD" id="cd19873">
    <property type="entry name" value="DSRM_MRPL3_like"/>
    <property type="match status" value="1"/>
</dbReference>
<keyword evidence="2 8" id="KW-0694">RNA-binding</keyword>
<dbReference type="GO" id="GO:0005840">
    <property type="term" value="C:ribosome"/>
    <property type="evidence" value="ECO:0007669"/>
    <property type="project" value="UniProtKB-KW"/>
</dbReference>
<dbReference type="InterPro" id="IPR000999">
    <property type="entry name" value="RNase_III_dom"/>
</dbReference>
<dbReference type="OrthoDB" id="67027at2759"/>
<comment type="subcellular location">
    <subcellularLocation>
        <location evidence="1">Mitochondrion</location>
    </subcellularLocation>
</comment>
<dbReference type="EMBL" id="DS989824">
    <property type="protein sequence ID" value="EFR01385.1"/>
    <property type="molecule type" value="Genomic_DNA"/>
</dbReference>
<gene>
    <name evidence="11" type="ORF">MGYG_04392</name>
</gene>
<dbReference type="InterPro" id="IPR036389">
    <property type="entry name" value="RNase_III_sf"/>
</dbReference>
<dbReference type="SMART" id="SM00358">
    <property type="entry name" value="DSRM"/>
    <property type="match status" value="1"/>
</dbReference>
<dbReference type="STRING" id="535722.E4UST6"/>
<dbReference type="VEuPathDB" id="FungiDB:MGYG_04392"/>
<evidence type="ECO:0000256" key="6">
    <source>
        <dbReference type="ARBA" id="ARBA00024034"/>
    </source>
</evidence>
<feature type="domain" description="RNase III" evidence="10">
    <location>
        <begin position="77"/>
        <end position="262"/>
    </location>
</feature>
<dbReference type="PANTHER" id="PTHR11207:SF32">
    <property type="entry name" value="LARGE RIBOSOMAL SUBUNIT PROTEIN ML44"/>
    <property type="match status" value="1"/>
</dbReference>
<dbReference type="Pfam" id="PF22892">
    <property type="entry name" value="DSRM_MRPL44"/>
    <property type="match status" value="1"/>
</dbReference>
<dbReference type="AlphaFoldDB" id="E4UST6"/>
<dbReference type="GO" id="GO:0005739">
    <property type="term" value="C:mitochondrion"/>
    <property type="evidence" value="ECO:0007669"/>
    <property type="project" value="TreeGrafter"/>
</dbReference>
<dbReference type="PROSITE" id="PS50142">
    <property type="entry name" value="RNASE_3_2"/>
    <property type="match status" value="1"/>
</dbReference>
<accession>E4UST6</accession>
<dbReference type="InterPro" id="IPR014720">
    <property type="entry name" value="dsRBD_dom"/>
</dbReference>
<feature type="domain" description="DRBM" evidence="9">
    <location>
        <begin position="289"/>
        <end position="359"/>
    </location>
</feature>
<dbReference type="Proteomes" id="UP000002669">
    <property type="component" value="Unassembled WGS sequence"/>
</dbReference>
<protein>
    <recommendedName>
        <fullName evidence="7">Large ribosomal subunit protein mL44</fullName>
    </recommendedName>
</protein>
<evidence type="ECO:0000256" key="3">
    <source>
        <dbReference type="ARBA" id="ARBA00022980"/>
    </source>
</evidence>
<evidence type="ECO:0000259" key="9">
    <source>
        <dbReference type="PROSITE" id="PS50137"/>
    </source>
</evidence>
<dbReference type="GO" id="GO:0004525">
    <property type="term" value="F:ribonuclease III activity"/>
    <property type="evidence" value="ECO:0007669"/>
    <property type="project" value="InterPro"/>
</dbReference>
<evidence type="ECO:0000256" key="1">
    <source>
        <dbReference type="ARBA" id="ARBA00004173"/>
    </source>
</evidence>
<organism evidence="12">
    <name type="scientific">Arthroderma gypseum (strain ATCC MYA-4604 / CBS 118893)</name>
    <name type="common">Microsporum gypseum</name>
    <dbReference type="NCBI Taxonomy" id="535722"/>
    <lineage>
        <taxon>Eukaryota</taxon>
        <taxon>Fungi</taxon>
        <taxon>Dikarya</taxon>
        <taxon>Ascomycota</taxon>
        <taxon>Pezizomycotina</taxon>
        <taxon>Eurotiomycetes</taxon>
        <taxon>Eurotiomycetidae</taxon>
        <taxon>Onygenales</taxon>
        <taxon>Arthrodermataceae</taxon>
        <taxon>Nannizzia</taxon>
    </lineage>
</organism>
<dbReference type="GeneID" id="10029505"/>
<dbReference type="OMA" id="YLYSPGN"/>
<dbReference type="GO" id="GO:0003735">
    <property type="term" value="F:structural constituent of ribosome"/>
    <property type="evidence" value="ECO:0007669"/>
    <property type="project" value="TreeGrafter"/>
</dbReference>
<reference evidence="12" key="1">
    <citation type="journal article" date="2012" name="MBio">
        <title>Comparative genome analysis of Trichophyton rubrum and related dermatophytes reveals candidate genes involved in infection.</title>
        <authorList>
            <person name="Martinez D.A."/>
            <person name="Oliver B.G."/>
            <person name="Graeser Y."/>
            <person name="Goldberg J.M."/>
            <person name="Li W."/>
            <person name="Martinez-Rossi N.M."/>
            <person name="Monod M."/>
            <person name="Shelest E."/>
            <person name="Barton R.C."/>
            <person name="Birch E."/>
            <person name="Brakhage A.A."/>
            <person name="Chen Z."/>
            <person name="Gurr S.J."/>
            <person name="Heiman D."/>
            <person name="Heitman J."/>
            <person name="Kosti I."/>
            <person name="Rossi A."/>
            <person name="Saif S."/>
            <person name="Samalova M."/>
            <person name="Saunders C.W."/>
            <person name="Shea T."/>
            <person name="Summerbell R.C."/>
            <person name="Xu J."/>
            <person name="Young S."/>
            <person name="Zeng Q."/>
            <person name="Birren B.W."/>
            <person name="Cuomo C.A."/>
            <person name="White T.C."/>
        </authorList>
    </citation>
    <scope>NUCLEOTIDE SEQUENCE [LARGE SCALE GENOMIC DNA]</scope>
    <source>
        <strain evidence="12">ATCC MYA-4604 / CBS 118893</strain>
    </source>
</reference>
<dbReference type="eggNOG" id="KOG3769">
    <property type="taxonomic scope" value="Eukaryota"/>
</dbReference>
<dbReference type="FunCoup" id="E4UST6">
    <property type="interactions" value="397"/>
</dbReference>
<evidence type="ECO:0000256" key="7">
    <source>
        <dbReference type="ARBA" id="ARBA00035187"/>
    </source>
</evidence>
<dbReference type="PANTHER" id="PTHR11207">
    <property type="entry name" value="RIBONUCLEASE III"/>
    <property type="match status" value="1"/>
</dbReference>
<evidence type="ECO:0000256" key="2">
    <source>
        <dbReference type="ARBA" id="ARBA00022884"/>
    </source>
</evidence>
<dbReference type="Gene3D" id="3.30.160.20">
    <property type="match status" value="1"/>
</dbReference>
<keyword evidence="12" id="KW-1185">Reference proteome</keyword>
<dbReference type="InterPro" id="IPR044443">
    <property type="entry name" value="Ribosomal_mL44_DSRM_fung"/>
</dbReference>
<name>E4UST6_ARTGP</name>
<evidence type="ECO:0000256" key="5">
    <source>
        <dbReference type="ARBA" id="ARBA00023274"/>
    </source>
</evidence>
<sequence>MKRLQLLRWSGAVVSPPIRSCRSSYLRPFQHQRNVRWLSSAAAPVIPENDLPSLPHSVRTQSPPLASAEDFTASPKLSSLHARLSLPERLPLQTLARTLIDASADTSSQFNNHSFSVLGNDLLSYYTTEHLITQYPRLPMSVLWTAMYAYIGPKALAVMANEWGVEHAAEPGSEVDPAYLQFRIADQQTIDKESQEIPAGISRQPLPGEKFRRGLGSLFVNDVEFSECRDVDPNTYGDAITPTRASANFVRALMGAVYLHGGRRAAKAFFEEHFKSRQLPIADLFGFTEPTRDLSKLCKREGFEAPVAKVISETGRLSRHPVFIVGIFSGKDKLGEGAGSSLTEARVRAAVAALKSWYLYSPLNARVPSSMEEEGAEPWKRAHIDPGEIIV</sequence>
<dbReference type="SMART" id="SM00535">
    <property type="entry name" value="RIBOc"/>
    <property type="match status" value="1"/>
</dbReference>
<comment type="similarity">
    <text evidence="6">Belongs to the ribonuclease III family. Mitochondrion-specific ribosomal protein mL44 subfamily.</text>
</comment>
<dbReference type="GO" id="GO:0006396">
    <property type="term" value="P:RNA processing"/>
    <property type="evidence" value="ECO:0007669"/>
    <property type="project" value="InterPro"/>
</dbReference>
<evidence type="ECO:0000259" key="10">
    <source>
        <dbReference type="PROSITE" id="PS50142"/>
    </source>
</evidence>
<evidence type="ECO:0000256" key="8">
    <source>
        <dbReference type="PROSITE-ProRule" id="PRU00266"/>
    </source>
</evidence>